<proteinExistence type="predicted"/>
<gene>
    <name evidence="1" type="ORF">JJQ58_10940</name>
</gene>
<dbReference type="Proteomes" id="UP000681586">
    <property type="component" value="Unassembled WGS sequence"/>
</dbReference>
<keyword evidence="2" id="KW-1185">Reference proteome</keyword>
<dbReference type="RefSeq" id="WP_203154255.1">
    <property type="nucleotide sequence ID" value="NZ_JAEPSA010000042.1"/>
</dbReference>
<evidence type="ECO:0000313" key="2">
    <source>
        <dbReference type="Proteomes" id="UP000681586"/>
    </source>
</evidence>
<dbReference type="EMBL" id="JAGXBM010000021">
    <property type="protein sequence ID" value="MBS3697982.1"/>
    <property type="molecule type" value="Genomic_DNA"/>
</dbReference>
<name>A0ABS5MQR3_9STAP</name>
<comment type="caution">
    <text evidence="1">The sequence shown here is derived from an EMBL/GenBank/DDBJ whole genome shotgun (WGS) entry which is preliminary data.</text>
</comment>
<protein>
    <submittedName>
        <fullName evidence="1">Uncharacterized protein</fullName>
    </submittedName>
</protein>
<evidence type="ECO:0000313" key="1">
    <source>
        <dbReference type="EMBL" id="MBS3697982.1"/>
    </source>
</evidence>
<organism evidence="1 2">
    <name type="scientific">Mammaliicoccus fleurettii</name>
    <dbReference type="NCBI Taxonomy" id="150056"/>
    <lineage>
        <taxon>Bacteria</taxon>
        <taxon>Bacillati</taxon>
        <taxon>Bacillota</taxon>
        <taxon>Bacilli</taxon>
        <taxon>Bacillales</taxon>
        <taxon>Staphylococcaceae</taxon>
        <taxon>Mammaliicoccus</taxon>
    </lineage>
</organism>
<reference evidence="1 2" key="1">
    <citation type="submission" date="2021-05" db="EMBL/GenBank/DDBJ databases">
        <title>Staphylococcus fleurettii isolated from lake water in First Nation community in Manitoba, Canada.</title>
        <authorList>
            <person name="Bashar S."/>
            <person name="Murdock A."/>
            <person name="Patidar R."/>
            <person name="Golding G."/>
            <person name="Farenhorst A."/>
            <person name="Kumar A."/>
        </authorList>
    </citation>
    <scope>NUCLEOTIDE SEQUENCE [LARGE SCALE GENOMIC DNA]</scope>
    <source>
        <strain evidence="1 2">SF002</strain>
    </source>
</reference>
<sequence length="47" mass="5160">MLKFKGFQTKNLNNEWTMGAGVKVGAGAAIGGELLLHKEVESYYETK</sequence>
<accession>A0ABS5MQR3</accession>